<evidence type="ECO:0008006" key="4">
    <source>
        <dbReference type="Google" id="ProtNLM"/>
    </source>
</evidence>
<sequence>MKKFKINSDFITLGQFLKATDYIGSGGEAKFFLLQQEVFVNHERRTERGKKLYHGDQVMIFETVHYIVNDTKHTS</sequence>
<dbReference type="AlphaFoldDB" id="A0A7U9XUX6"/>
<dbReference type="InterPro" id="IPR014330">
    <property type="entry name" value="RNA-bd_S4-rel_YaaA"/>
</dbReference>
<dbReference type="InterPro" id="IPR036986">
    <property type="entry name" value="S4_RNA-bd_sf"/>
</dbReference>
<dbReference type="PROSITE" id="PS50889">
    <property type="entry name" value="S4"/>
    <property type="match status" value="1"/>
</dbReference>
<keyword evidence="1" id="KW-0694">RNA-binding</keyword>
<dbReference type="Gene3D" id="3.10.290.10">
    <property type="entry name" value="RNA-binding S4 domain"/>
    <property type="match status" value="1"/>
</dbReference>
<dbReference type="EMBL" id="AP024412">
    <property type="protein sequence ID" value="BCR35110.1"/>
    <property type="molecule type" value="Genomic_DNA"/>
</dbReference>
<name>A0A7U9XUX6_9MOLU</name>
<organism evidence="2 3">
    <name type="scientific">Mariniplasma anaerobium</name>
    <dbReference type="NCBI Taxonomy" id="2735436"/>
    <lineage>
        <taxon>Bacteria</taxon>
        <taxon>Bacillati</taxon>
        <taxon>Mycoplasmatota</taxon>
        <taxon>Mollicutes</taxon>
        <taxon>Acholeplasmatales</taxon>
        <taxon>Acholeplasmataceae</taxon>
        <taxon>Mariniplasma</taxon>
    </lineage>
</organism>
<proteinExistence type="predicted"/>
<dbReference type="SUPFAM" id="SSF55174">
    <property type="entry name" value="Alpha-L RNA-binding motif"/>
    <property type="match status" value="1"/>
</dbReference>
<dbReference type="RefSeq" id="WP_176238986.1">
    <property type="nucleotide sequence ID" value="NZ_AP024412.1"/>
</dbReference>
<accession>A0A7U9XUX6</accession>
<dbReference type="GO" id="GO:0003723">
    <property type="term" value="F:RNA binding"/>
    <property type="evidence" value="ECO:0007669"/>
    <property type="project" value="UniProtKB-KW"/>
</dbReference>
<evidence type="ECO:0000256" key="1">
    <source>
        <dbReference type="PROSITE-ProRule" id="PRU00182"/>
    </source>
</evidence>
<reference evidence="2" key="1">
    <citation type="submission" date="2021-01" db="EMBL/GenBank/DDBJ databases">
        <title>Draft genome sequence of Acholeplasmataceae bacterium strain Mahy22.</title>
        <authorList>
            <person name="Watanabe M."/>
            <person name="Kojima H."/>
            <person name="Fukui M."/>
        </authorList>
    </citation>
    <scope>NUCLEOTIDE SEQUENCE</scope>
    <source>
        <strain evidence="2">Mahy22</strain>
    </source>
</reference>
<dbReference type="Pfam" id="PF13275">
    <property type="entry name" value="S4_2"/>
    <property type="match status" value="1"/>
</dbReference>
<dbReference type="Proteomes" id="UP000620133">
    <property type="component" value="Chromosome"/>
</dbReference>
<dbReference type="KEGG" id="manr:MPAN_000030"/>
<keyword evidence="3" id="KW-1185">Reference proteome</keyword>
<protein>
    <recommendedName>
        <fullName evidence="4">S4 domain-containing protein YaaA</fullName>
    </recommendedName>
</protein>
<dbReference type="NCBIfam" id="TIGR02988">
    <property type="entry name" value="YaaA_near_RecF"/>
    <property type="match status" value="1"/>
</dbReference>
<evidence type="ECO:0000313" key="2">
    <source>
        <dbReference type="EMBL" id="BCR35110.1"/>
    </source>
</evidence>
<evidence type="ECO:0000313" key="3">
    <source>
        <dbReference type="Proteomes" id="UP000620133"/>
    </source>
</evidence>
<gene>
    <name evidence="2" type="ORF">MPAN_000030</name>
</gene>